<keyword evidence="2" id="KW-1185">Reference proteome</keyword>
<reference evidence="1 2" key="2">
    <citation type="journal article" date="2022" name="Mol. Ecol. Resour.">
        <title>The genomes of chicory, endive, great burdock and yacon provide insights into Asteraceae paleo-polyploidization history and plant inulin production.</title>
        <authorList>
            <person name="Fan W."/>
            <person name="Wang S."/>
            <person name="Wang H."/>
            <person name="Wang A."/>
            <person name="Jiang F."/>
            <person name="Liu H."/>
            <person name="Zhao H."/>
            <person name="Xu D."/>
            <person name="Zhang Y."/>
        </authorList>
    </citation>
    <scope>NUCLEOTIDE SEQUENCE [LARGE SCALE GENOMIC DNA]</scope>
    <source>
        <strain evidence="2">cv. Niubang</strain>
    </source>
</reference>
<comment type="caution">
    <text evidence="1">The sequence shown here is derived from an EMBL/GenBank/DDBJ whole genome shotgun (WGS) entry which is preliminary data.</text>
</comment>
<evidence type="ECO:0000313" key="2">
    <source>
        <dbReference type="Proteomes" id="UP001055879"/>
    </source>
</evidence>
<accession>A0ACB9EFI9</accession>
<reference evidence="2" key="1">
    <citation type="journal article" date="2022" name="Mol. Ecol. Resour.">
        <title>The genomes of chicory, endive, great burdock and yacon provide insights into Asteraceae palaeo-polyploidization history and plant inulin production.</title>
        <authorList>
            <person name="Fan W."/>
            <person name="Wang S."/>
            <person name="Wang H."/>
            <person name="Wang A."/>
            <person name="Jiang F."/>
            <person name="Liu H."/>
            <person name="Zhao H."/>
            <person name="Xu D."/>
            <person name="Zhang Y."/>
        </authorList>
    </citation>
    <scope>NUCLEOTIDE SEQUENCE [LARGE SCALE GENOMIC DNA]</scope>
    <source>
        <strain evidence="2">cv. Niubang</strain>
    </source>
</reference>
<evidence type="ECO:0000313" key="1">
    <source>
        <dbReference type="EMBL" id="KAI3757590.1"/>
    </source>
</evidence>
<organism evidence="1 2">
    <name type="scientific">Arctium lappa</name>
    <name type="common">Greater burdock</name>
    <name type="synonym">Lappa major</name>
    <dbReference type="NCBI Taxonomy" id="4217"/>
    <lineage>
        <taxon>Eukaryota</taxon>
        <taxon>Viridiplantae</taxon>
        <taxon>Streptophyta</taxon>
        <taxon>Embryophyta</taxon>
        <taxon>Tracheophyta</taxon>
        <taxon>Spermatophyta</taxon>
        <taxon>Magnoliopsida</taxon>
        <taxon>eudicotyledons</taxon>
        <taxon>Gunneridae</taxon>
        <taxon>Pentapetalae</taxon>
        <taxon>asterids</taxon>
        <taxon>campanulids</taxon>
        <taxon>Asterales</taxon>
        <taxon>Asteraceae</taxon>
        <taxon>Carduoideae</taxon>
        <taxon>Cardueae</taxon>
        <taxon>Arctiinae</taxon>
        <taxon>Arctium</taxon>
    </lineage>
</organism>
<protein>
    <submittedName>
        <fullName evidence="1">Uncharacterized protein</fullName>
    </submittedName>
</protein>
<gene>
    <name evidence="1" type="ORF">L6452_05131</name>
</gene>
<sequence length="951" mass="104468">MEYAWEPKPRTTIPNKKLTLVKNALMPSQLNYIFSHFIQCMSGKSGSLDQASKVQVQMAYSVIAGRNFDYATAIFDDLKSKIEKTERDPKVPYVRFICAYLKFLYPTTYPTNSDASFPKVGQRSLEVKTLPNEVSISELRSRLSLLTSSTSAATQEVPSSSIPAATPSKRPSTGSLGPSKKAKVTKEKATSSSIPKDVSLQTSLDAFVGLSSTSSATTTSTVPAISVAVTTTVTQPTISVQQPEGQSGQYCCRGRRDVTSTPQFGPIGPEHQSFEESLQFYKMFDNSGPSLATVDTNVNNLSAKLDSMTASLNNNTNAIQSAGEALKTLTATCASKADVSQLATLQEAIDKVKEDSQQQFAALSTKVDACEVLLQQILSRLKEPAPTLAPSFTEDDRTTLDVAVEFIHQATSDIPVLEDRLKGLEAEVQKLSTAETSTPSQDLSLHDNDKEGEKESEENKEKEADAAEQLKETPSQVEGEIAADKAPPTISDLVDDEEEEEDDDEDLDLEDQEDDSHQDDDDDDEDQSLWCSSAVTSSAIASKEVIQAGRSQETPSGTPSQSKGATAEGTLKMISLPEENPSQFSPLLKGKELQIIPAAEADDQIIPISVREIDEEDEEEEESLQHLGRPSRPSHWSKEERKKRTEIDDLSSGEAEKLIADCQKDASLALKIQSSQVKDKKLKSKPVEVQAALLKEIEEERSKEKLVSDNSVDWCKHKIDYRSDPMKIVAVAISGIKKKDKLSVTMEITREDGSCKAMFISKLEDLGYMEWLEFKDALKKSKSTYRGYVERVNDALINRVAAILKVPSTLPPKSKQIKRKPISSSSDNVAVIRNETSIKFSRETLFGPPPDLSVLDLSLPPGGPYAVGQVLEEPFGIFFRDDEEQLSFQRVSEIPICPLALLKDPMCLWCTLSPAAEPITAIICKESLERRQKGEEIPEYLINPPKPSLDS</sequence>
<name>A0ACB9EFI9_ARCLA</name>
<dbReference type="EMBL" id="CM042048">
    <property type="protein sequence ID" value="KAI3757590.1"/>
    <property type="molecule type" value="Genomic_DNA"/>
</dbReference>
<proteinExistence type="predicted"/>
<dbReference type="Proteomes" id="UP001055879">
    <property type="component" value="Linkage Group LG02"/>
</dbReference>